<name>A0A4R2IR74_9PSEU</name>
<evidence type="ECO:0000256" key="2">
    <source>
        <dbReference type="ARBA" id="ARBA00006411"/>
    </source>
</evidence>
<evidence type="ECO:0000256" key="1">
    <source>
        <dbReference type="ARBA" id="ARBA00004496"/>
    </source>
</evidence>
<evidence type="ECO:0000256" key="3">
    <source>
        <dbReference type="ARBA" id="ARBA00022490"/>
    </source>
</evidence>
<keyword evidence="6" id="KW-1185">Reference proteome</keyword>
<sequence>MLTDHLRVAVPAVIRLPPAGFRPEDRRAELDDAMTELRGLVDARGDVDGILAGRLRILDQAKWIIDVVAHVDGPANAVLAATDRRAVQVIQSGQLVTVRPARPTALGDQVVRLLPAVSAGYGRSVSLPTEALRKAAAEAGTDPRKLETALQRHGIGRDNAHLIVVMNQDPLHTAQFGVTLTDDNGRRHRGEHVIGWWCNDSGGYLIEEHTSTSGEPWTTISPTDAARLARQIDRLVSRPRPANEPGTA</sequence>
<proteinExistence type="inferred from homology"/>
<keyword evidence="4" id="KW-0143">Chaperone</keyword>
<evidence type="ECO:0000313" key="6">
    <source>
        <dbReference type="Proteomes" id="UP000295680"/>
    </source>
</evidence>
<organism evidence="5 6">
    <name type="scientific">Actinocrispum wychmicini</name>
    <dbReference type="NCBI Taxonomy" id="1213861"/>
    <lineage>
        <taxon>Bacteria</taxon>
        <taxon>Bacillati</taxon>
        <taxon>Actinomycetota</taxon>
        <taxon>Actinomycetes</taxon>
        <taxon>Pseudonocardiales</taxon>
        <taxon>Pseudonocardiaceae</taxon>
        <taxon>Actinocrispum</taxon>
    </lineage>
</organism>
<dbReference type="InterPro" id="IPR025734">
    <property type="entry name" value="EspG"/>
</dbReference>
<dbReference type="Pfam" id="PF14011">
    <property type="entry name" value="ESX-1_EspG"/>
    <property type="match status" value="1"/>
</dbReference>
<reference evidence="5 6" key="1">
    <citation type="submission" date="2019-03" db="EMBL/GenBank/DDBJ databases">
        <title>Genomic Encyclopedia of Type Strains, Phase IV (KMG-IV): sequencing the most valuable type-strain genomes for metagenomic binning, comparative biology and taxonomic classification.</title>
        <authorList>
            <person name="Goeker M."/>
        </authorList>
    </citation>
    <scope>NUCLEOTIDE SEQUENCE [LARGE SCALE GENOMIC DNA]</scope>
    <source>
        <strain evidence="5 6">DSM 45934</strain>
    </source>
</reference>
<dbReference type="Proteomes" id="UP000295680">
    <property type="component" value="Unassembled WGS sequence"/>
</dbReference>
<evidence type="ECO:0000313" key="5">
    <source>
        <dbReference type="EMBL" id="TCO46619.1"/>
    </source>
</evidence>
<dbReference type="EMBL" id="SLWS01000018">
    <property type="protein sequence ID" value="TCO46619.1"/>
    <property type="molecule type" value="Genomic_DNA"/>
</dbReference>
<dbReference type="AlphaFoldDB" id="A0A4R2IR74"/>
<comment type="similarity">
    <text evidence="2">Belongs to the EspG family.</text>
</comment>
<comment type="caution">
    <text evidence="5">The sequence shown here is derived from an EMBL/GenBank/DDBJ whole genome shotgun (WGS) entry which is preliminary data.</text>
</comment>
<comment type="subcellular location">
    <subcellularLocation>
        <location evidence="1">Cytoplasm</location>
    </subcellularLocation>
</comment>
<keyword evidence="3" id="KW-0963">Cytoplasm</keyword>
<gene>
    <name evidence="5" type="ORF">EV192_11814</name>
</gene>
<evidence type="ECO:0000256" key="4">
    <source>
        <dbReference type="ARBA" id="ARBA00023186"/>
    </source>
</evidence>
<protein>
    <submittedName>
        <fullName evidence="5">ESAT-6 protein secretion system EspG family protein</fullName>
    </submittedName>
</protein>
<accession>A0A4R2IR74</accession>